<feature type="compositionally biased region" description="Acidic residues" evidence="1">
    <location>
        <begin position="111"/>
        <end position="120"/>
    </location>
</feature>
<evidence type="ECO:0000256" key="1">
    <source>
        <dbReference type="SAM" id="MobiDB-lite"/>
    </source>
</evidence>
<dbReference type="AlphaFoldDB" id="A0A8H3H6Q7"/>
<proteinExistence type="predicted"/>
<feature type="compositionally biased region" description="Basic and acidic residues" evidence="1">
    <location>
        <begin position="99"/>
        <end position="110"/>
    </location>
</feature>
<sequence length="645" mass="71084">MHHRPAKQPESMTEDITVTYQPDLQPEVPYTAILPTTDSSNHILPSDQPQSSVVQLSSLARDARELVTSTPSLSPTSTAPQQGEGHNKQSTRCPSPPVRDAKRQRLRGPDDTDESEDDQEYPSKTPTVKLRAPEIPKRLPGACINCKRLKMKCVFVEGADVCQRCEQKDRPCVIEYRRRGPVPSKRELLMREIAIKDQLINSLLTKLNSPVIHTSDNWPPTFPALQQSEDNADGLHDHNIAALMEAVKKDKLLAPTSPTNRACGNDDHALLVPETPFDLSAEPTADDVLRLGTGTSNMKRKSDGHSFEDLYSIMGLVHGARGHVATSMMTCADIITTLTGHGCANLTASLDESACSNYPIATGGVGDVFFGGLHNGTSVAIKAIQAYHDPGNLVRVYHKRVAKEMYMWSKCSHPNLVELIGLAMFHDRLAVISRWEANGNLLQYLSRHPSADRCHLKIKSTSVCAGLTYLHDQGIVHCNLKGANILIAQDGRPMLIDFGNISVLDAAPQFTEIHTGIRFSLRWAAPELLLGTSSHTTASDVYSLGMAIMETFTSQIPFGDKSEMSLPLHVVVQRKIPSRPEKLVPERSVNGNTLWSILTKCWSYDPKDRPSARDVWEGMMPITLEALKETEYRLAGDKNGACEQS</sequence>
<dbReference type="InterPro" id="IPR000719">
    <property type="entry name" value="Prot_kinase_dom"/>
</dbReference>
<dbReference type="SUPFAM" id="SSF56112">
    <property type="entry name" value="Protein kinase-like (PK-like)"/>
    <property type="match status" value="1"/>
</dbReference>
<dbReference type="InterPro" id="IPR011009">
    <property type="entry name" value="Kinase-like_dom_sf"/>
</dbReference>
<feature type="region of interest" description="Disordered" evidence="1">
    <location>
        <begin position="1"/>
        <end position="129"/>
    </location>
</feature>
<dbReference type="GO" id="GO:0005524">
    <property type="term" value="F:ATP binding"/>
    <property type="evidence" value="ECO:0007669"/>
    <property type="project" value="InterPro"/>
</dbReference>
<feature type="compositionally biased region" description="Polar residues" evidence="1">
    <location>
        <begin position="10"/>
        <end position="22"/>
    </location>
</feature>
<dbReference type="GO" id="GO:0004674">
    <property type="term" value="F:protein serine/threonine kinase activity"/>
    <property type="evidence" value="ECO:0007669"/>
    <property type="project" value="TreeGrafter"/>
</dbReference>
<name>A0A8H3H6Q7_9AGAM</name>
<feature type="compositionally biased region" description="Low complexity" evidence="1">
    <location>
        <begin position="44"/>
        <end position="59"/>
    </location>
</feature>
<dbReference type="SMART" id="SM00066">
    <property type="entry name" value="GAL4"/>
    <property type="match status" value="1"/>
</dbReference>
<dbReference type="PANTHER" id="PTHR44329">
    <property type="entry name" value="SERINE/THREONINE-PROTEIN KINASE TNNI3K-RELATED"/>
    <property type="match status" value="1"/>
</dbReference>
<dbReference type="GO" id="GO:0008270">
    <property type="term" value="F:zinc ion binding"/>
    <property type="evidence" value="ECO:0007669"/>
    <property type="project" value="InterPro"/>
</dbReference>
<dbReference type="Pfam" id="PF00069">
    <property type="entry name" value="Pkinase"/>
    <property type="match status" value="1"/>
</dbReference>
<dbReference type="PROSITE" id="PS50011">
    <property type="entry name" value="PROTEIN_KINASE_DOM"/>
    <property type="match status" value="1"/>
</dbReference>
<dbReference type="Pfam" id="PF00172">
    <property type="entry name" value="Zn_clus"/>
    <property type="match status" value="1"/>
</dbReference>
<dbReference type="InterPro" id="IPR051681">
    <property type="entry name" value="Ser/Thr_Kinases-Pseudokinases"/>
</dbReference>
<dbReference type="InterPro" id="IPR001138">
    <property type="entry name" value="Zn2Cys6_DnaBD"/>
</dbReference>
<dbReference type="InterPro" id="IPR036864">
    <property type="entry name" value="Zn2-C6_fun-type_DNA-bd_sf"/>
</dbReference>
<feature type="compositionally biased region" description="Polar residues" evidence="1">
    <location>
        <begin position="34"/>
        <end position="43"/>
    </location>
</feature>
<dbReference type="SUPFAM" id="SSF57701">
    <property type="entry name" value="Zn2/Cys6 DNA-binding domain"/>
    <property type="match status" value="1"/>
</dbReference>
<dbReference type="Proteomes" id="UP000663888">
    <property type="component" value="Unassembled WGS sequence"/>
</dbReference>
<gene>
    <name evidence="3" type="ORF">RDB_LOCUS128711</name>
</gene>
<feature type="domain" description="Protein kinase" evidence="2">
    <location>
        <begin position="354"/>
        <end position="623"/>
    </location>
</feature>
<organism evidence="3 4">
    <name type="scientific">Rhizoctonia solani</name>
    <dbReference type="NCBI Taxonomy" id="456999"/>
    <lineage>
        <taxon>Eukaryota</taxon>
        <taxon>Fungi</taxon>
        <taxon>Dikarya</taxon>
        <taxon>Basidiomycota</taxon>
        <taxon>Agaricomycotina</taxon>
        <taxon>Agaricomycetes</taxon>
        <taxon>Cantharellales</taxon>
        <taxon>Ceratobasidiaceae</taxon>
        <taxon>Rhizoctonia</taxon>
    </lineage>
</organism>
<dbReference type="Gene3D" id="4.10.240.10">
    <property type="entry name" value="Zn(2)-C6 fungal-type DNA-binding domain"/>
    <property type="match status" value="1"/>
</dbReference>
<protein>
    <recommendedName>
        <fullName evidence="2">Protein kinase domain-containing protein</fullName>
    </recommendedName>
</protein>
<dbReference type="EMBL" id="CAJMWX010001353">
    <property type="protein sequence ID" value="CAE6483435.1"/>
    <property type="molecule type" value="Genomic_DNA"/>
</dbReference>
<dbReference type="PROSITE" id="PS00463">
    <property type="entry name" value="ZN2_CY6_FUNGAL_1"/>
    <property type="match status" value="1"/>
</dbReference>
<dbReference type="PANTHER" id="PTHR44329:SF214">
    <property type="entry name" value="PROTEIN KINASE DOMAIN-CONTAINING PROTEIN"/>
    <property type="match status" value="1"/>
</dbReference>
<dbReference type="GO" id="GO:0000981">
    <property type="term" value="F:DNA-binding transcription factor activity, RNA polymerase II-specific"/>
    <property type="evidence" value="ECO:0007669"/>
    <property type="project" value="InterPro"/>
</dbReference>
<evidence type="ECO:0000313" key="4">
    <source>
        <dbReference type="Proteomes" id="UP000663888"/>
    </source>
</evidence>
<comment type="caution">
    <text evidence="3">The sequence shown here is derived from an EMBL/GenBank/DDBJ whole genome shotgun (WGS) entry which is preliminary data.</text>
</comment>
<reference evidence="3" key="1">
    <citation type="submission" date="2021-01" db="EMBL/GenBank/DDBJ databases">
        <authorList>
            <person name="Kaushik A."/>
        </authorList>
    </citation>
    <scope>NUCLEOTIDE SEQUENCE</scope>
    <source>
        <strain evidence="3">AG4-R118</strain>
    </source>
</reference>
<accession>A0A8H3H6Q7</accession>
<dbReference type="Gene3D" id="1.10.510.10">
    <property type="entry name" value="Transferase(Phosphotransferase) domain 1"/>
    <property type="match status" value="1"/>
</dbReference>
<feature type="compositionally biased region" description="Low complexity" evidence="1">
    <location>
        <begin position="68"/>
        <end position="78"/>
    </location>
</feature>
<evidence type="ECO:0000259" key="2">
    <source>
        <dbReference type="PROSITE" id="PS50011"/>
    </source>
</evidence>
<evidence type="ECO:0000313" key="3">
    <source>
        <dbReference type="EMBL" id="CAE6483435.1"/>
    </source>
</evidence>
<dbReference type="CDD" id="cd00067">
    <property type="entry name" value="GAL4"/>
    <property type="match status" value="1"/>
</dbReference>